<gene>
    <name evidence="1" type="primary">Acey_s0157.g3207</name>
    <name evidence="1" type="ORF">Y032_0157g3207</name>
</gene>
<proteinExistence type="predicted"/>
<protein>
    <submittedName>
        <fullName evidence="1">Uncharacterized protein</fullName>
    </submittedName>
</protein>
<sequence>MCRQVYRSHSLCFSHINNILWITITNDNNHNSHLQATTTKTKEQLLVTFTRRNHTYKNIRLWKKSPITNSTKRTQDRMCDIWVLQLFPHFPMRGFLAFATKGVFTSLR</sequence>
<evidence type="ECO:0000313" key="2">
    <source>
        <dbReference type="Proteomes" id="UP000024635"/>
    </source>
</evidence>
<comment type="caution">
    <text evidence="1">The sequence shown here is derived from an EMBL/GenBank/DDBJ whole genome shotgun (WGS) entry which is preliminary data.</text>
</comment>
<dbReference type="Proteomes" id="UP000024635">
    <property type="component" value="Unassembled WGS sequence"/>
</dbReference>
<reference evidence="2" key="1">
    <citation type="journal article" date="2015" name="Nat. Genet.">
        <title>The genome and transcriptome of the zoonotic hookworm Ancylostoma ceylanicum identify infection-specific gene families.</title>
        <authorList>
            <person name="Schwarz E.M."/>
            <person name="Hu Y."/>
            <person name="Antoshechkin I."/>
            <person name="Miller M.M."/>
            <person name="Sternberg P.W."/>
            <person name="Aroian R.V."/>
        </authorList>
    </citation>
    <scope>NUCLEOTIDE SEQUENCE</scope>
    <source>
        <strain evidence="2">HY135</strain>
    </source>
</reference>
<dbReference type="EMBL" id="JARK01001493">
    <property type="protein sequence ID" value="EYB95676.1"/>
    <property type="molecule type" value="Genomic_DNA"/>
</dbReference>
<accession>A0A016SZ61</accession>
<evidence type="ECO:0000313" key="1">
    <source>
        <dbReference type="EMBL" id="EYB95676.1"/>
    </source>
</evidence>
<keyword evidence="2" id="KW-1185">Reference proteome</keyword>
<dbReference type="AlphaFoldDB" id="A0A016SZ61"/>
<organism evidence="1 2">
    <name type="scientific">Ancylostoma ceylanicum</name>
    <dbReference type="NCBI Taxonomy" id="53326"/>
    <lineage>
        <taxon>Eukaryota</taxon>
        <taxon>Metazoa</taxon>
        <taxon>Ecdysozoa</taxon>
        <taxon>Nematoda</taxon>
        <taxon>Chromadorea</taxon>
        <taxon>Rhabditida</taxon>
        <taxon>Rhabditina</taxon>
        <taxon>Rhabditomorpha</taxon>
        <taxon>Strongyloidea</taxon>
        <taxon>Ancylostomatidae</taxon>
        <taxon>Ancylostomatinae</taxon>
        <taxon>Ancylostoma</taxon>
    </lineage>
</organism>
<name>A0A016SZ61_9BILA</name>